<name>X1K1K7_9ZZZZ</name>
<dbReference type="GO" id="GO:0005524">
    <property type="term" value="F:ATP binding"/>
    <property type="evidence" value="ECO:0007669"/>
    <property type="project" value="TreeGrafter"/>
</dbReference>
<dbReference type="Pfam" id="PF13614">
    <property type="entry name" value="AAA_31"/>
    <property type="match status" value="1"/>
</dbReference>
<organism evidence="2">
    <name type="scientific">marine sediment metagenome</name>
    <dbReference type="NCBI Taxonomy" id="412755"/>
    <lineage>
        <taxon>unclassified sequences</taxon>
        <taxon>metagenomes</taxon>
        <taxon>ecological metagenomes</taxon>
    </lineage>
</organism>
<feature type="non-terminal residue" evidence="2">
    <location>
        <position position="111"/>
    </location>
</feature>
<dbReference type="PANTHER" id="PTHR43384">
    <property type="entry name" value="SEPTUM SITE-DETERMINING PROTEIN MIND HOMOLOG, CHLOROPLASTIC-RELATED"/>
    <property type="match status" value="1"/>
</dbReference>
<dbReference type="EMBL" id="BARU01037070">
    <property type="protein sequence ID" value="GAH84164.1"/>
    <property type="molecule type" value="Genomic_DNA"/>
</dbReference>
<dbReference type="GO" id="GO:0009898">
    <property type="term" value="C:cytoplasmic side of plasma membrane"/>
    <property type="evidence" value="ECO:0007669"/>
    <property type="project" value="TreeGrafter"/>
</dbReference>
<dbReference type="GO" id="GO:0005829">
    <property type="term" value="C:cytosol"/>
    <property type="evidence" value="ECO:0007669"/>
    <property type="project" value="TreeGrafter"/>
</dbReference>
<dbReference type="SUPFAM" id="SSF52540">
    <property type="entry name" value="P-loop containing nucleoside triphosphate hydrolases"/>
    <property type="match status" value="1"/>
</dbReference>
<dbReference type="GO" id="GO:0051782">
    <property type="term" value="P:negative regulation of cell division"/>
    <property type="evidence" value="ECO:0007669"/>
    <property type="project" value="TreeGrafter"/>
</dbReference>
<dbReference type="InterPro" id="IPR027417">
    <property type="entry name" value="P-loop_NTPase"/>
</dbReference>
<evidence type="ECO:0000259" key="1">
    <source>
        <dbReference type="Pfam" id="PF13614"/>
    </source>
</evidence>
<reference evidence="2" key="1">
    <citation type="journal article" date="2014" name="Front. Microbiol.">
        <title>High frequency of phylogenetically diverse reductive dehalogenase-homologous genes in deep subseafloor sedimentary metagenomes.</title>
        <authorList>
            <person name="Kawai M."/>
            <person name="Futagami T."/>
            <person name="Toyoda A."/>
            <person name="Takaki Y."/>
            <person name="Nishi S."/>
            <person name="Hori S."/>
            <person name="Arai W."/>
            <person name="Tsubouchi T."/>
            <person name="Morono Y."/>
            <person name="Uchiyama I."/>
            <person name="Ito T."/>
            <person name="Fujiyama A."/>
            <person name="Inagaki F."/>
            <person name="Takami H."/>
        </authorList>
    </citation>
    <scope>NUCLEOTIDE SEQUENCE</scope>
    <source>
        <strain evidence="2">Expedition CK06-06</strain>
    </source>
</reference>
<dbReference type="PANTHER" id="PTHR43384:SF10">
    <property type="entry name" value="ATPASE INVOLVED IN CHROMOSOME PARTITIONING, PARA_MIND FAMILY"/>
    <property type="match status" value="1"/>
</dbReference>
<sequence length="111" mass="12080">MTKIIVIASGKGGVGKTTTAINLATAMNYFGKDVLVIDGNLSTPNVGIHLNAPEVPVSLNHVLQEKAEPFEAVYEHESGIKIMPASISIKELKKTKPEKMKDFKKDFKKIS</sequence>
<dbReference type="GO" id="GO:0016887">
    <property type="term" value="F:ATP hydrolysis activity"/>
    <property type="evidence" value="ECO:0007669"/>
    <property type="project" value="TreeGrafter"/>
</dbReference>
<dbReference type="InterPro" id="IPR025669">
    <property type="entry name" value="AAA_dom"/>
</dbReference>
<protein>
    <recommendedName>
        <fullName evidence="1">AAA domain-containing protein</fullName>
    </recommendedName>
</protein>
<feature type="domain" description="AAA" evidence="1">
    <location>
        <begin position="2"/>
        <end position="94"/>
    </location>
</feature>
<proteinExistence type="predicted"/>
<dbReference type="Gene3D" id="3.40.50.300">
    <property type="entry name" value="P-loop containing nucleotide triphosphate hydrolases"/>
    <property type="match status" value="1"/>
</dbReference>
<comment type="caution">
    <text evidence="2">The sequence shown here is derived from an EMBL/GenBank/DDBJ whole genome shotgun (WGS) entry which is preliminary data.</text>
</comment>
<dbReference type="AlphaFoldDB" id="X1K1K7"/>
<accession>X1K1K7</accession>
<evidence type="ECO:0000313" key="2">
    <source>
        <dbReference type="EMBL" id="GAH84164.1"/>
    </source>
</evidence>
<gene>
    <name evidence="2" type="ORF">S03H2_57812</name>
</gene>
<dbReference type="InterPro" id="IPR050625">
    <property type="entry name" value="ParA/MinD_ATPase"/>
</dbReference>